<evidence type="ECO:0000259" key="1">
    <source>
        <dbReference type="Pfam" id="PF03358"/>
    </source>
</evidence>
<organism evidence="2 3">
    <name type="scientific">Fodinibius salipaludis</name>
    <dbReference type="NCBI Taxonomy" id="2032627"/>
    <lineage>
        <taxon>Bacteria</taxon>
        <taxon>Pseudomonadati</taxon>
        <taxon>Balneolota</taxon>
        <taxon>Balneolia</taxon>
        <taxon>Balneolales</taxon>
        <taxon>Balneolaceae</taxon>
        <taxon>Fodinibius</taxon>
    </lineage>
</organism>
<dbReference type="PANTHER" id="PTHR30543">
    <property type="entry name" value="CHROMATE REDUCTASE"/>
    <property type="match status" value="1"/>
</dbReference>
<sequence length="188" mass="21020">MDLKIISGTDRPNSNALRVSKYVQQLYQKESIDAEIIDLQEFPLEKVSGGRYGEELPEVESFVGEAVTADALVVVCPEYNGGYPGILKLFIDYLPFPNSLDKKPIALIGEANGAFGAMRAVEQLQQVFGYRNAHIFPERVFISRVNENFDVKEGIKDDFQQQLLNTQIDGFPKFIRNLQADGTLITDG</sequence>
<dbReference type="GO" id="GO:0016491">
    <property type="term" value="F:oxidoreductase activity"/>
    <property type="evidence" value="ECO:0007669"/>
    <property type="project" value="InterPro"/>
</dbReference>
<proteinExistence type="predicted"/>
<dbReference type="PANTHER" id="PTHR30543:SF21">
    <property type="entry name" value="NAD(P)H-DEPENDENT FMN REDUCTASE LOT6"/>
    <property type="match status" value="1"/>
</dbReference>
<dbReference type="SUPFAM" id="SSF52218">
    <property type="entry name" value="Flavoproteins"/>
    <property type="match status" value="1"/>
</dbReference>
<protein>
    <submittedName>
        <fullName evidence="2">NADPH-dependent oxidoreductase</fullName>
    </submittedName>
</protein>
<accession>A0A2A2GA86</accession>
<comment type="caution">
    <text evidence="2">The sequence shown here is derived from an EMBL/GenBank/DDBJ whole genome shotgun (WGS) entry which is preliminary data.</text>
</comment>
<dbReference type="Gene3D" id="3.40.50.360">
    <property type="match status" value="1"/>
</dbReference>
<dbReference type="Pfam" id="PF03358">
    <property type="entry name" value="FMN_red"/>
    <property type="match status" value="1"/>
</dbReference>
<gene>
    <name evidence="2" type="ORF">CK503_11325</name>
</gene>
<name>A0A2A2GA86_9BACT</name>
<dbReference type="InterPro" id="IPR029039">
    <property type="entry name" value="Flavoprotein-like_sf"/>
</dbReference>
<keyword evidence="3" id="KW-1185">Reference proteome</keyword>
<dbReference type="InterPro" id="IPR050712">
    <property type="entry name" value="NAD(P)H-dep_reductase"/>
</dbReference>
<dbReference type="AlphaFoldDB" id="A0A2A2GA86"/>
<evidence type="ECO:0000313" key="3">
    <source>
        <dbReference type="Proteomes" id="UP000218831"/>
    </source>
</evidence>
<dbReference type="GO" id="GO:0005829">
    <property type="term" value="C:cytosol"/>
    <property type="evidence" value="ECO:0007669"/>
    <property type="project" value="TreeGrafter"/>
</dbReference>
<feature type="domain" description="NADPH-dependent FMN reductase-like" evidence="1">
    <location>
        <begin position="1"/>
        <end position="143"/>
    </location>
</feature>
<reference evidence="2 3" key="1">
    <citation type="submission" date="2017-08" db="EMBL/GenBank/DDBJ databases">
        <title>Aliifodinibius alkalisoli sp. nov., isolated from saline alkaline soil.</title>
        <authorList>
            <person name="Liu D."/>
            <person name="Zhang G."/>
        </authorList>
    </citation>
    <scope>NUCLEOTIDE SEQUENCE [LARGE SCALE GENOMIC DNA]</scope>
    <source>
        <strain evidence="2 3">WN023</strain>
    </source>
</reference>
<dbReference type="Proteomes" id="UP000218831">
    <property type="component" value="Unassembled WGS sequence"/>
</dbReference>
<dbReference type="EMBL" id="NSKE01000007">
    <property type="protein sequence ID" value="PAU93759.1"/>
    <property type="molecule type" value="Genomic_DNA"/>
</dbReference>
<dbReference type="InterPro" id="IPR005025">
    <property type="entry name" value="FMN_Rdtase-like_dom"/>
</dbReference>
<dbReference type="OrthoDB" id="9812295at2"/>
<dbReference type="GO" id="GO:0010181">
    <property type="term" value="F:FMN binding"/>
    <property type="evidence" value="ECO:0007669"/>
    <property type="project" value="TreeGrafter"/>
</dbReference>
<evidence type="ECO:0000313" key="2">
    <source>
        <dbReference type="EMBL" id="PAU93759.1"/>
    </source>
</evidence>